<proteinExistence type="predicted"/>
<accession>A0ABU9HYL3</accession>
<dbReference type="Proteomes" id="UP001464555">
    <property type="component" value="Unassembled WGS sequence"/>
</dbReference>
<evidence type="ECO:0000256" key="1">
    <source>
        <dbReference type="SAM" id="SignalP"/>
    </source>
</evidence>
<evidence type="ECO:0000313" key="3">
    <source>
        <dbReference type="Proteomes" id="UP001464555"/>
    </source>
</evidence>
<reference evidence="2 3" key="1">
    <citation type="submission" date="2024-04" db="EMBL/GenBank/DDBJ databases">
        <title>Flavobacterium sp. DGU11 16S ribosomal RNA gene Genome sequencing and assembly.</title>
        <authorList>
            <person name="Park S."/>
        </authorList>
    </citation>
    <scope>NUCLEOTIDE SEQUENCE [LARGE SCALE GENOMIC DNA]</scope>
    <source>
        <strain evidence="2 3">DGU11</strain>
    </source>
</reference>
<comment type="caution">
    <text evidence="2">The sequence shown here is derived from an EMBL/GenBank/DDBJ whole genome shotgun (WGS) entry which is preliminary data.</text>
</comment>
<sequence>MKPTKTLKKLSALAFVCLLIVVACSKDDSSGGGSNKPLTEFEFSGIFTGTLNNNGAISQLEGYVTIDDDGDTRLNLLTGSMQGSSVKDGDNYNITVSEANGVFSSVENITGTIDVETRTLYLSGTNPNGSQITVGGNAANPNLVTDGGWPALTKSAVTFTHQLPWCLASVTVNGQTFSGLNQYYQQEGPCSNYYYSTNQLRFNMEDKVSQIYCNDITLLMLNGQYETTTSCAVIKFVLDENTEYDYTVVWSDGTTGSGTFTTPDGGFTTPICLEKDGPACTEDGGLQGENGNPRFNLQFSNAGNVDLDLYVQTPNGSLIYYGNETAQGGTIDIDCACGNACDSENIFFDNGPAGQYTFWVDYYGDCGSGSTSSNYTIKVMNNNTVVQTKTGTLSSGESTHWTYNHN</sequence>
<evidence type="ECO:0000313" key="2">
    <source>
        <dbReference type="EMBL" id="MEL1245248.1"/>
    </source>
</evidence>
<organism evidence="2 3">
    <name type="scientific">Flavobacterium arundinis</name>
    <dbReference type="NCBI Taxonomy" id="3139143"/>
    <lineage>
        <taxon>Bacteria</taxon>
        <taxon>Pseudomonadati</taxon>
        <taxon>Bacteroidota</taxon>
        <taxon>Flavobacteriia</taxon>
        <taxon>Flavobacteriales</taxon>
        <taxon>Flavobacteriaceae</taxon>
        <taxon>Flavobacterium</taxon>
    </lineage>
</organism>
<dbReference type="RefSeq" id="WP_341697561.1">
    <property type="nucleotide sequence ID" value="NZ_JBBYHR010000007.1"/>
</dbReference>
<dbReference type="EMBL" id="JBBYHR010000007">
    <property type="protein sequence ID" value="MEL1245248.1"/>
    <property type="molecule type" value="Genomic_DNA"/>
</dbReference>
<keyword evidence="1" id="KW-0732">Signal</keyword>
<feature type="chain" id="PRO_5046081398" evidence="1">
    <location>
        <begin position="26"/>
        <end position="406"/>
    </location>
</feature>
<gene>
    <name evidence="2" type="ORF">AAEO56_13305</name>
</gene>
<protein>
    <submittedName>
        <fullName evidence="2">Uncharacterized protein</fullName>
    </submittedName>
</protein>
<keyword evidence="3" id="KW-1185">Reference proteome</keyword>
<dbReference type="PROSITE" id="PS51257">
    <property type="entry name" value="PROKAR_LIPOPROTEIN"/>
    <property type="match status" value="1"/>
</dbReference>
<dbReference type="Gene3D" id="2.60.120.380">
    <property type="match status" value="1"/>
</dbReference>
<name>A0ABU9HYL3_9FLAO</name>
<feature type="signal peptide" evidence="1">
    <location>
        <begin position="1"/>
        <end position="25"/>
    </location>
</feature>